<dbReference type="OrthoDB" id="1920326at2759"/>
<dbReference type="HOGENOM" id="CLU_1253276_0_0_1"/>
<name>A0A0D0DJF0_9AGAM</name>
<feature type="non-terminal residue" evidence="1">
    <location>
        <position position="1"/>
    </location>
</feature>
<protein>
    <submittedName>
        <fullName evidence="1">Uncharacterized protein</fullName>
    </submittedName>
</protein>
<keyword evidence="2" id="KW-1185">Reference proteome</keyword>
<reference evidence="2" key="2">
    <citation type="submission" date="2015-01" db="EMBL/GenBank/DDBJ databases">
        <title>Evolutionary Origins and Diversification of the Mycorrhizal Mutualists.</title>
        <authorList>
            <consortium name="DOE Joint Genome Institute"/>
            <consortium name="Mycorrhizal Genomics Consortium"/>
            <person name="Kohler A."/>
            <person name="Kuo A."/>
            <person name="Nagy L.G."/>
            <person name="Floudas D."/>
            <person name="Copeland A."/>
            <person name="Barry K.W."/>
            <person name="Cichocki N."/>
            <person name="Veneault-Fourrey C."/>
            <person name="LaButti K."/>
            <person name="Lindquist E.A."/>
            <person name="Lipzen A."/>
            <person name="Lundell T."/>
            <person name="Morin E."/>
            <person name="Murat C."/>
            <person name="Riley R."/>
            <person name="Ohm R."/>
            <person name="Sun H."/>
            <person name="Tunlid A."/>
            <person name="Henrissat B."/>
            <person name="Grigoriev I.V."/>
            <person name="Hibbett D.S."/>
            <person name="Martin F."/>
        </authorList>
    </citation>
    <scope>NUCLEOTIDE SEQUENCE [LARGE SCALE GENOMIC DNA]</scope>
    <source>
        <strain evidence="2">Ve08.2h10</strain>
    </source>
</reference>
<proteinExistence type="predicted"/>
<evidence type="ECO:0000313" key="2">
    <source>
        <dbReference type="Proteomes" id="UP000054538"/>
    </source>
</evidence>
<dbReference type="InParanoid" id="A0A0D0DJF0"/>
<evidence type="ECO:0000313" key="1">
    <source>
        <dbReference type="EMBL" id="KIK78260.1"/>
    </source>
</evidence>
<dbReference type="AlphaFoldDB" id="A0A0D0DJF0"/>
<reference evidence="1 2" key="1">
    <citation type="submission" date="2014-04" db="EMBL/GenBank/DDBJ databases">
        <authorList>
            <consortium name="DOE Joint Genome Institute"/>
            <person name="Kuo A."/>
            <person name="Kohler A."/>
            <person name="Jargeat P."/>
            <person name="Nagy L.G."/>
            <person name="Floudas D."/>
            <person name="Copeland A."/>
            <person name="Barry K.W."/>
            <person name="Cichocki N."/>
            <person name="Veneault-Fourrey C."/>
            <person name="LaButti K."/>
            <person name="Lindquist E.A."/>
            <person name="Lipzen A."/>
            <person name="Lundell T."/>
            <person name="Morin E."/>
            <person name="Murat C."/>
            <person name="Sun H."/>
            <person name="Tunlid A."/>
            <person name="Henrissat B."/>
            <person name="Grigoriev I.V."/>
            <person name="Hibbett D.S."/>
            <person name="Martin F."/>
            <person name="Nordberg H.P."/>
            <person name="Cantor M.N."/>
            <person name="Hua S.X."/>
        </authorList>
    </citation>
    <scope>NUCLEOTIDE SEQUENCE [LARGE SCALE GENOMIC DNA]</scope>
    <source>
        <strain evidence="1 2">Ve08.2h10</strain>
    </source>
</reference>
<organism evidence="1 2">
    <name type="scientific">Paxillus rubicundulus Ve08.2h10</name>
    <dbReference type="NCBI Taxonomy" id="930991"/>
    <lineage>
        <taxon>Eukaryota</taxon>
        <taxon>Fungi</taxon>
        <taxon>Dikarya</taxon>
        <taxon>Basidiomycota</taxon>
        <taxon>Agaricomycotina</taxon>
        <taxon>Agaricomycetes</taxon>
        <taxon>Agaricomycetidae</taxon>
        <taxon>Boletales</taxon>
        <taxon>Paxilineae</taxon>
        <taxon>Paxillaceae</taxon>
        <taxon>Paxillus</taxon>
    </lineage>
</organism>
<dbReference type="EMBL" id="KN826648">
    <property type="protein sequence ID" value="KIK78260.1"/>
    <property type="molecule type" value="Genomic_DNA"/>
</dbReference>
<gene>
    <name evidence="1" type="ORF">PAXRUDRAFT_164440</name>
</gene>
<sequence>VFVRYYSDPLNVPLFFKIGKDGDGLTLYCCCHGTNDVEGGVHQNLIQRFQSFNISARRALNMILEYVVQHNMQYVGHFDIVLKNRVASLRERAASALHEDVAIGHGSWVNGDNYKKTNEPFGLQPFNETALKCSEMLPFSSKFLSEHKKVQHQHLSKIQGTRFAALPVHTREEHTLFQAYADSLPLFNASQQPNFIALASLMNSHADGMQVFYKVYCVIYL</sequence>
<dbReference type="Proteomes" id="UP000054538">
    <property type="component" value="Unassembled WGS sequence"/>
</dbReference>
<accession>A0A0D0DJF0</accession>